<accession>L0L8K3</accession>
<sequence length="115" mass="13144">MSEARKVVLSREQAEALECLIKGYSELNNDPVEQRERLVDYIICEHGDWVNALEPLNKVPFNNLLYIATGGVWETQKTIKEVLEELHADSRLDIAEKDGVAYAIARLKERGFINE</sequence>
<evidence type="ECO:0000313" key="1">
    <source>
        <dbReference type="EMBL" id="AGB62764.1"/>
    </source>
</evidence>
<organism evidence="1 2">
    <name type="scientific">Bacillus phage phiAGATE</name>
    <dbReference type="NCBI Taxonomy" id="1204533"/>
    <lineage>
        <taxon>Viruses</taxon>
        <taxon>Duplodnaviria</taxon>
        <taxon>Heunggongvirae</taxon>
        <taxon>Uroviricota</taxon>
        <taxon>Caudoviricetes</taxon>
        <taxon>Herelleviridae</taxon>
        <taxon>Bastillevirinae</taxon>
        <taxon>Agatevirus</taxon>
        <taxon>Agatevirus agate</taxon>
    </lineage>
</organism>
<protein>
    <submittedName>
        <fullName evidence="1">Uncharacterized protein</fullName>
    </submittedName>
</protein>
<dbReference type="OrthoDB" id="24100at10239"/>
<evidence type="ECO:0000313" key="2">
    <source>
        <dbReference type="Proteomes" id="UP000010364"/>
    </source>
</evidence>
<name>L0L8K3_9CAUD</name>
<reference evidence="1" key="1">
    <citation type="submission" date="2013-11" db="EMBL/GenBank/DDBJ databases">
        <title>Discovery of phiAGATE novel phage infecting Bacillus pumilus leads to new insights in phylogeny of subfamily Spounavirinae.</title>
        <authorList>
            <person name="Barylski J."/>
            <person name="Nowicki G."/>
            <person name="Gozdzicka-Jozefiak A."/>
        </authorList>
    </citation>
    <scope>NUCLEOTIDE SEQUENCE [LARGE SCALE GENOMIC DNA]</scope>
</reference>
<keyword evidence="2" id="KW-1185">Reference proteome</keyword>
<dbReference type="EMBL" id="JX238501">
    <property type="protein sequence ID" value="AGB62764.1"/>
    <property type="molecule type" value="Genomic_DNA"/>
</dbReference>
<dbReference type="Proteomes" id="UP000010364">
    <property type="component" value="Segment"/>
</dbReference>
<dbReference type="KEGG" id="vg:14516093"/>
<proteinExistence type="predicted"/>
<dbReference type="RefSeq" id="YP_007349357.1">
    <property type="nucleotide sequence ID" value="NC_020081.2"/>
</dbReference>
<dbReference type="GeneID" id="14516093"/>